<dbReference type="Gene3D" id="3.90.550.10">
    <property type="entry name" value="Spore Coat Polysaccharide Biosynthesis Protein SpsA, Chain A"/>
    <property type="match status" value="1"/>
</dbReference>
<dbReference type="AlphaFoldDB" id="A0A1Q9LEM6"/>
<name>A0A1Q9LEM6_9PSEU</name>
<feature type="transmembrane region" description="Helical" evidence="2">
    <location>
        <begin position="709"/>
        <end position="728"/>
    </location>
</feature>
<feature type="region of interest" description="Disordered" evidence="1">
    <location>
        <begin position="916"/>
        <end position="937"/>
    </location>
</feature>
<feature type="compositionally biased region" description="Pro residues" evidence="1">
    <location>
        <begin position="457"/>
        <end position="467"/>
    </location>
</feature>
<dbReference type="EMBL" id="MKQR01000026">
    <property type="protein sequence ID" value="OLR90429.1"/>
    <property type="molecule type" value="Genomic_DNA"/>
</dbReference>
<dbReference type="RefSeq" id="WP_075977103.1">
    <property type="nucleotide sequence ID" value="NZ_MKQR01000026.1"/>
</dbReference>
<feature type="transmembrane region" description="Helical" evidence="2">
    <location>
        <begin position="609"/>
        <end position="626"/>
    </location>
</feature>
<reference evidence="3 4" key="1">
    <citation type="submission" date="2016-10" db="EMBL/GenBank/DDBJ databases">
        <title>The Draft Genome Sequence of Actinokineospora bangkokensis 44EHWT reveals the biosynthetic pathway of antifungal compounds Thailandins with unusual extender unit butylmalonyl-CoA.</title>
        <authorList>
            <person name="Greule A."/>
            <person name="Intra B."/>
            <person name="Flemming S."/>
            <person name="Rommel M.G."/>
            <person name="Panbangred W."/>
            <person name="Bechthold A."/>
        </authorList>
    </citation>
    <scope>NUCLEOTIDE SEQUENCE [LARGE SCALE GENOMIC DNA]</scope>
    <source>
        <strain evidence="3 4">44EHW</strain>
    </source>
</reference>
<evidence type="ECO:0000313" key="3">
    <source>
        <dbReference type="EMBL" id="OLR90429.1"/>
    </source>
</evidence>
<evidence type="ECO:0000256" key="2">
    <source>
        <dbReference type="SAM" id="Phobius"/>
    </source>
</evidence>
<feature type="transmembrane region" description="Helical" evidence="2">
    <location>
        <begin position="786"/>
        <end position="803"/>
    </location>
</feature>
<evidence type="ECO:0000313" key="4">
    <source>
        <dbReference type="Proteomes" id="UP000186040"/>
    </source>
</evidence>
<keyword evidence="2" id="KW-0472">Membrane</keyword>
<sequence>MPARSRPTTGGTPAVRTEPVLAVLVCHDGAEWLRVALSALRHSTPRPRHVLAVDTGSTDGTARMLAEAAEGEDRVLDGVLTLDRATGFGAAVHAAVDHAVERWGDPGAWVWLLHDDCAPDPDCLATLLLAAELSPSAAVLGPLAVDWHDPRLVVEAGLSTDASGHRQTGIGPSELDWDRLGRARGSAGGFDQATEVLAVSSAGMLVRRSAWAELGGFDRALTLLRDDVDFGWRVNRSGRVVLCVPAARARHARAIGSGHRGLDARPGALGASVRAVDRGHGLRTFLVNCSTASFLLGVPRLAVLCLLRALGFAMQRRGADARAELTALGYLLGGHADLRAARAQRAASGGGSSVRGLFTSRFTRLRNTARAAVSALVRRRVEADAALGRLPSDYDPGAVWLAPAEVEPPRPPAGPDALPAGAGGRPRRSAGLRRPASAIAVPLPAPRADEVDADAPRPSPTPRPSPVPRDGSGPAPAPDLVLVSVDRGRVLRQVLLAPPLLLVIGLAVLAVVVNHGRLGLDLAGGRLLPVGDVGQTWAEYVSTWHGVAGGTAAPAPAALAVLGTLGAVLAPFGGTQAAVALLLLADIPLAGLSAYLATRRAPVRRWVRALLAAAWALLPPAAAAVAQGRLDVVVVHVLLPVVVAGTTALLVRGRTGAAPTAWLSTTAGTAFGLAVIGAFSPLTHLVLVVAALAGFVLVPGAGRRRGAALFLLVLMPLAILLPWPAVVIQHPGVVLHGVGARLDAPAASVADLLSLTAGGPGAWPVVGLVVLLAVVLAIAVRPVRGLLPGLGFALVGVAAVVFVRLVPATPLGGDAPSHGWEGAPLLVVGWGLLWVLAGALRTGRQGLRVPSGPVVVRVAAAAGVLALVALALGPVLAARGPLRDDGGPSLATTLVQELTTTRRSVLTMSHDGAPVRQTAGRLPRYGDDDLAPAPSAGPRLATLDRTLRSDDVDAVRTAVAQAAASGVLFVVAPDAATAAQLRDRAGPLLTDAPPTTDGRRVFRVLAPGGTAYLLSPDLAQQALSGAPLPTEQSNDGVVPVDATPPSVAVRVSDGAAGRLLVVAAEEEPGWSATVDGKPVGVSRAWTGQVAVAVPTRAAEVRVEQPTALRGVLLLVEGAVVLFALLTSIPGRRSED</sequence>
<dbReference type="InterPro" id="IPR050834">
    <property type="entry name" value="Glycosyltransf_2"/>
</dbReference>
<dbReference type="PANTHER" id="PTHR43685">
    <property type="entry name" value="GLYCOSYLTRANSFERASE"/>
    <property type="match status" value="1"/>
</dbReference>
<keyword evidence="2" id="KW-0812">Transmembrane</keyword>
<dbReference type="GO" id="GO:0016740">
    <property type="term" value="F:transferase activity"/>
    <property type="evidence" value="ECO:0007669"/>
    <property type="project" value="UniProtKB-KW"/>
</dbReference>
<feature type="transmembrane region" description="Helical" evidence="2">
    <location>
        <begin position="685"/>
        <end position="702"/>
    </location>
</feature>
<protein>
    <submittedName>
        <fullName evidence="3">Glycosyltransferase</fullName>
    </submittedName>
</protein>
<keyword evidence="2" id="KW-1133">Transmembrane helix</keyword>
<keyword evidence="3" id="KW-0808">Transferase</keyword>
<keyword evidence="4" id="KW-1185">Reference proteome</keyword>
<feature type="transmembrane region" description="Helical" evidence="2">
    <location>
        <begin position="823"/>
        <end position="842"/>
    </location>
</feature>
<proteinExistence type="predicted"/>
<evidence type="ECO:0000256" key="1">
    <source>
        <dbReference type="SAM" id="MobiDB-lite"/>
    </source>
</evidence>
<organism evidence="3 4">
    <name type="scientific">Actinokineospora bangkokensis</name>
    <dbReference type="NCBI Taxonomy" id="1193682"/>
    <lineage>
        <taxon>Bacteria</taxon>
        <taxon>Bacillati</taxon>
        <taxon>Actinomycetota</taxon>
        <taxon>Actinomycetes</taxon>
        <taxon>Pseudonocardiales</taxon>
        <taxon>Pseudonocardiaceae</taxon>
        <taxon>Actinokineospora</taxon>
    </lineage>
</organism>
<feature type="transmembrane region" description="Helical" evidence="2">
    <location>
        <begin position="660"/>
        <end position="679"/>
    </location>
</feature>
<dbReference type="PANTHER" id="PTHR43685:SF3">
    <property type="entry name" value="SLR2126 PROTEIN"/>
    <property type="match status" value="1"/>
</dbReference>
<feature type="transmembrane region" description="Helical" evidence="2">
    <location>
        <begin position="494"/>
        <end position="513"/>
    </location>
</feature>
<feature type="transmembrane region" description="Helical" evidence="2">
    <location>
        <begin position="285"/>
        <end position="307"/>
    </location>
</feature>
<dbReference type="InterPro" id="IPR029044">
    <property type="entry name" value="Nucleotide-diphossugar_trans"/>
</dbReference>
<dbReference type="OrthoDB" id="3734530at2"/>
<accession>A0A1Q9LEM6</accession>
<dbReference type="SUPFAM" id="SSF53448">
    <property type="entry name" value="Nucleotide-diphospho-sugar transferases"/>
    <property type="match status" value="1"/>
</dbReference>
<dbReference type="Proteomes" id="UP000186040">
    <property type="component" value="Unassembled WGS sequence"/>
</dbReference>
<feature type="transmembrane region" description="Helical" evidence="2">
    <location>
        <begin position="854"/>
        <end position="876"/>
    </location>
</feature>
<dbReference type="STRING" id="1193682.BJP25_27670"/>
<dbReference type="Pfam" id="PF13641">
    <property type="entry name" value="Glyco_tranf_2_3"/>
    <property type="match status" value="1"/>
</dbReference>
<gene>
    <name evidence="3" type="ORF">BJP25_27670</name>
</gene>
<feature type="transmembrane region" description="Helical" evidence="2">
    <location>
        <begin position="761"/>
        <end position="779"/>
    </location>
</feature>
<feature type="transmembrane region" description="Helical" evidence="2">
    <location>
        <begin position="632"/>
        <end position="651"/>
    </location>
</feature>
<comment type="caution">
    <text evidence="3">The sequence shown here is derived from an EMBL/GenBank/DDBJ whole genome shotgun (WGS) entry which is preliminary data.</text>
</comment>
<feature type="region of interest" description="Disordered" evidence="1">
    <location>
        <begin position="404"/>
        <end position="475"/>
    </location>
</feature>